<dbReference type="EMBL" id="BAAARI010000014">
    <property type="protein sequence ID" value="GAA2583354.1"/>
    <property type="molecule type" value="Genomic_DNA"/>
</dbReference>
<dbReference type="Gene3D" id="2.60.40.1260">
    <property type="entry name" value="Lamin Tail domain"/>
    <property type="match status" value="4"/>
</dbReference>
<accession>A0ABP6BRU9</accession>
<dbReference type="RefSeq" id="WP_344229650.1">
    <property type="nucleotide sequence ID" value="NZ_BAAARI010000014.1"/>
</dbReference>
<evidence type="ECO:0000259" key="4">
    <source>
        <dbReference type="PROSITE" id="PS51841"/>
    </source>
</evidence>
<feature type="signal peptide" evidence="3">
    <location>
        <begin position="1"/>
        <end position="30"/>
    </location>
</feature>
<keyword evidence="2" id="KW-0472">Membrane</keyword>
<dbReference type="PROSITE" id="PS51841">
    <property type="entry name" value="LTD"/>
    <property type="match status" value="4"/>
</dbReference>
<dbReference type="Proteomes" id="UP001500274">
    <property type="component" value="Unassembled WGS sequence"/>
</dbReference>
<dbReference type="Pfam" id="PF13449">
    <property type="entry name" value="Phytase-like"/>
    <property type="match status" value="1"/>
</dbReference>
<organism evidence="5 6">
    <name type="scientific">Microbacterium binotii</name>
    <dbReference type="NCBI Taxonomy" id="462710"/>
    <lineage>
        <taxon>Bacteria</taxon>
        <taxon>Bacillati</taxon>
        <taxon>Actinomycetota</taxon>
        <taxon>Actinomycetes</taxon>
        <taxon>Micrococcales</taxon>
        <taxon>Microbacteriaceae</taxon>
        <taxon>Microbacterium</taxon>
    </lineage>
</organism>
<feature type="chain" id="PRO_5047206767" description="LTD domain-containing protein" evidence="3">
    <location>
        <begin position="31"/>
        <end position="1040"/>
    </location>
</feature>
<feature type="transmembrane region" description="Helical" evidence="2">
    <location>
        <begin position="1012"/>
        <end position="1033"/>
    </location>
</feature>
<dbReference type="SUPFAM" id="SSF74853">
    <property type="entry name" value="Lamin A/C globular tail domain"/>
    <property type="match status" value="4"/>
</dbReference>
<keyword evidence="2" id="KW-0812">Transmembrane</keyword>
<feature type="region of interest" description="Disordered" evidence="1">
    <location>
        <begin position="865"/>
        <end position="923"/>
    </location>
</feature>
<dbReference type="InterPro" id="IPR001322">
    <property type="entry name" value="Lamin_tail_dom"/>
</dbReference>
<dbReference type="Pfam" id="PF00932">
    <property type="entry name" value="LTD"/>
    <property type="match status" value="4"/>
</dbReference>
<feature type="domain" description="LTD" evidence="4">
    <location>
        <begin position="23"/>
        <end position="135"/>
    </location>
</feature>
<feature type="compositionally biased region" description="Low complexity" evidence="1">
    <location>
        <begin position="901"/>
        <end position="910"/>
    </location>
</feature>
<feature type="compositionally biased region" description="Low complexity" evidence="1">
    <location>
        <begin position="868"/>
        <end position="881"/>
    </location>
</feature>
<feature type="compositionally biased region" description="Gly residues" evidence="1">
    <location>
        <begin position="882"/>
        <end position="900"/>
    </location>
</feature>
<comment type="caution">
    <text evidence="5">The sequence shown here is derived from an EMBL/GenBank/DDBJ whole genome shotgun (WGS) entry which is preliminary data.</text>
</comment>
<name>A0ABP6BRU9_9MICO</name>
<protein>
    <recommendedName>
        <fullName evidence="4">LTD domain-containing protein</fullName>
    </recommendedName>
</protein>
<keyword evidence="2" id="KW-1133">Transmembrane helix</keyword>
<dbReference type="SUPFAM" id="SSF75011">
    <property type="entry name" value="3-carboxy-cis,cis-mucoante lactonizing enzyme"/>
    <property type="match status" value="1"/>
</dbReference>
<sequence length="1040" mass="105363">MSRLSPPLAVAAVCAFAATALIAAPSAALAADAGIRINEVESDGGTPGDWIEFFNAGSTVVQLDGWSVKDNKDENVWVIPAGTSLAPGGFLVIDELKGGAGQFDFGLGKDDAVRLFDATGALVDERAWTSHAPTTYGVLSSGWGVTAQPTKGAANDVELPVTPGSVRLSEVDSSPADWVELVNPGEAALDISGYELRDNSDDHSWRFAPGTVIAAGQFVVVDADTVGVVGGVAAAFAAAIGIGSTDEIRLFDPAGSLIDRTGAWQGHAALNGSEADATLARCAGGDADFVLAHPTRGAPNSCVMPDVAINEIESNGDATDWVEVINHAQTPVDISGWSVMDNDPVGHAGEATPLPAGTVLAAGARFVFDGGRDFVFGLGNGDTVTLRDAAGLTVDEHVYAAHADGVLARCPEATGDFTDVATSTKGLPNACGNPVRINEVESDGGAPDDWIELVNPTGATLDVSGIVVKDDDDAHAYTLPGGSTIAAGGYLVIDRDQLGFGLGGGDRVRLFDGAALIDETSWGAGHAATTWGRCPDATGAFATTSEATKGAANLCPGALPVGAWPGSAEVRVLDPEPTFLEDSSGLDVQDTPDGAYLWAVDNGTGTFWKLAIAADGTTSFAPGWDRGKRARFIADAGSPEKAGPDAEGITVDGAGRVFLASERDNAAKGVNRNTILEVDPATPGPDVVATAQWELNDVVPGLAAVAANVGLEAVEWVSDKDLVGALVSTTGAAYDPALYPGHGDGLFFVAVEDTGLVHALALLPGGEARLVATIDPGLPGVMALDYDTVLGALWAVCDNGCGGTAAQITLNGTASPQVAHVARPAGMPDLNNEGFATGPAFLTVGGQRPAYWFADGFAAEALRMGSLPGSTEPTEPGNPGTEPGGPGTQPGLPGTGGGSPSVGVTPLPGGALSPANRGGVSAPERVERGAMVTVSVGTQHAGAAVEVWLYSTPQRIAAGTVDAAGAVRARIPVDAPLGDHRIVVYAADGTLIGWAPVRVVAENTLAVTGTEMPYGALAAGMLLTLLGAGAVLARPRRRVS</sequence>
<evidence type="ECO:0000256" key="1">
    <source>
        <dbReference type="SAM" id="MobiDB-lite"/>
    </source>
</evidence>
<evidence type="ECO:0000256" key="3">
    <source>
        <dbReference type="SAM" id="SignalP"/>
    </source>
</evidence>
<feature type="domain" description="LTD" evidence="4">
    <location>
        <begin position="416"/>
        <end position="524"/>
    </location>
</feature>
<keyword evidence="6" id="KW-1185">Reference proteome</keyword>
<evidence type="ECO:0000256" key="2">
    <source>
        <dbReference type="SAM" id="Phobius"/>
    </source>
</evidence>
<feature type="domain" description="LTD" evidence="4">
    <location>
        <begin position="295"/>
        <end position="401"/>
    </location>
</feature>
<reference evidence="6" key="1">
    <citation type="journal article" date="2019" name="Int. J. Syst. Evol. Microbiol.">
        <title>The Global Catalogue of Microorganisms (GCM) 10K type strain sequencing project: providing services to taxonomists for standard genome sequencing and annotation.</title>
        <authorList>
            <consortium name="The Broad Institute Genomics Platform"/>
            <consortium name="The Broad Institute Genome Sequencing Center for Infectious Disease"/>
            <person name="Wu L."/>
            <person name="Ma J."/>
        </authorList>
    </citation>
    <scope>NUCLEOTIDE SEQUENCE [LARGE SCALE GENOMIC DNA]</scope>
    <source>
        <strain evidence="6">JCM 16365</strain>
    </source>
</reference>
<evidence type="ECO:0000313" key="5">
    <source>
        <dbReference type="EMBL" id="GAA2583354.1"/>
    </source>
</evidence>
<keyword evidence="3" id="KW-0732">Signal</keyword>
<proteinExistence type="predicted"/>
<dbReference type="InterPro" id="IPR027372">
    <property type="entry name" value="Phytase-like_dom"/>
</dbReference>
<evidence type="ECO:0000313" key="6">
    <source>
        <dbReference type="Proteomes" id="UP001500274"/>
    </source>
</evidence>
<dbReference type="InterPro" id="IPR036415">
    <property type="entry name" value="Lamin_tail_dom_sf"/>
</dbReference>
<feature type="domain" description="LTD" evidence="4">
    <location>
        <begin position="153"/>
        <end position="271"/>
    </location>
</feature>
<gene>
    <name evidence="5" type="ORF">GCM10009862_23150</name>
</gene>